<evidence type="ECO:0000313" key="3">
    <source>
        <dbReference type="EMBL" id="CAB4187749.1"/>
    </source>
</evidence>
<sequence length="1629" mass="180891">MATAPYRYANSPYSTAEAPSPPGFLREATTAWTLGPINQGLISLEGMGLGLATRDPDYNPWSDMKGYEPYAESLIHAQSRQQMDWMKSQVDFNLREKSMQSGGAYGFAANLIGSLADPINLVPIPISRGLGFVKGAALGATANAGIAAVTDPIRIAADPTADWNELAYSIGGAALFGGALGGVAGRSLPFSKQDFLKGQLHFDRLASDLSDIEGTNIARAFNAAEENYNVVSGATGLFVDARYEPVKIEVVETTFRQKKGPDENLYHYDDSLGWVLEADRGRPDPRPVGQDIQDALGAPERKLENRMVLDEAALKKDFEDGRTGLPDGEVRTAGEYITFKQIEAVWRKREPLQPGETKPAYQARVRESALAELKGSRASASVARTNALATLLDKANFSPVAKALRLFKNDNVLGDLPLQLAGDYGWAIRANEFGYKTPPSLLLRAMRHNVAFNEVRQAVDSAYVRFAQQNSKTTGRSFMGHNLTAAAEGLKTRAQSLTGQKVVTKEIFARMAGRAVFDQSDFDIDGIKIVPEAREAAKTWERIAQKYDAEARDLGIFYDQRSLERTRMNAAVKVEDLRTRMASWLWGTTGQPEKLMPALRIKVKTSDFKTPDAGIYDGFHGSTKGFTDFDKTKLGEFTGAQSAREGFFFSKTADTANTYTEAERLNEEANIAKFETLRTQLDGMEDVHNEHYDLLQATADELLAPFGTRFEARWDRDGWSVIDASEGDTSAVDAPGLNQAYATVQQIVNVFNAAEAVAKKDWAEIDQQMWEMASSDMFKPMPDGASVYKVKLVMKNPYVYDQRGQEYRERKFTEIVQTAKREGHDSVIIKNTFDTWGPNISDTSRAPDDIYVVFDNSQIVSVFNKPGLEQAAQLGEREVDQVFTGENHADAYVNALNGDPNLSFANLPPGTEGYVVRSAVEQQSQPATRSFTKVDLGDEVSYLMDGQEVTRDEWMNEKMAYEAEVAAAKPDPTRGANTFRTSTELMKDRVDSLTPAQRRVFDDWQDQLDNYEQSKNAADLALKGMQEQPHRFVDQYGNPESFFARFWNHTAIADQRERFRTLLTAWYKRDNPAGAEQRAEKTIDDMLKDGDSEDTRPAQVPGLRHLNKRKLDMPNSFKISDPQLGEISAAEFFNTDLEVVAEAYLRGMGHKIEAAKMFGDAGLWEKTQQVKEHFRDQYLLPALKKGAGPKEIEALLARRNEYMDWIDLIQRGVMGGLKTRDPWTMGNRIARNLKNYQVLTSMGRVLLTSIPEAMRLPMVNGFKTAFGSLWDRALLDYSKIKPNVELSRETGELFDLVRDVHSARVAELNTPDPSGGGLYIEKLLQKAVPGFFKMVGLTHWTVITKDMLMFGAQHKVMQLAKAVDEGNNAFKLGSMGISRRDAKLLASMPTEQHGNLILPAVQNWSGPDGQRARTLLIDAIHGEARRAIVTPSFADRSLLFNGVLARKGKVVAESDLMSLPLQFMSYGIAASQKVLMSGLQGRDQSFFMGALAMMFLGMFSNYLKQPQTATMNKSTGEWLLEGYEASGVGAFWFSDLNQMIERYSRNTVGLRPTLGIDPRFGKTTNVGDYIDAAGPSIGTIYDVGAAFLDPELTASNRAQAIRRAVPYNNVIWWGSITRDLATKSAQPFK</sequence>
<feature type="transmembrane region" description="Helical" evidence="2">
    <location>
        <begin position="1485"/>
        <end position="1503"/>
    </location>
</feature>
<keyword evidence="2" id="KW-1133">Transmembrane helix</keyword>
<dbReference type="EMBL" id="LR797113">
    <property type="protein sequence ID" value="CAB4187749.1"/>
    <property type="molecule type" value="Genomic_DNA"/>
</dbReference>
<keyword evidence="2" id="KW-0472">Membrane</keyword>
<evidence type="ECO:0000256" key="1">
    <source>
        <dbReference type="SAM" id="MobiDB-lite"/>
    </source>
</evidence>
<keyword evidence="2" id="KW-0812">Transmembrane</keyword>
<feature type="region of interest" description="Disordered" evidence="1">
    <location>
        <begin position="1"/>
        <end position="21"/>
    </location>
</feature>
<protein>
    <submittedName>
        <fullName evidence="3">Uncharacterized protein</fullName>
    </submittedName>
</protein>
<proteinExistence type="predicted"/>
<reference evidence="3" key="1">
    <citation type="submission" date="2020-05" db="EMBL/GenBank/DDBJ databases">
        <authorList>
            <person name="Chiriac C."/>
            <person name="Salcher M."/>
            <person name="Ghai R."/>
            <person name="Kavagutti S V."/>
        </authorList>
    </citation>
    <scope>NUCLEOTIDE SEQUENCE</scope>
</reference>
<gene>
    <name evidence="3" type="ORF">UFOVP1167_8</name>
</gene>
<organism evidence="3">
    <name type="scientific">uncultured Caudovirales phage</name>
    <dbReference type="NCBI Taxonomy" id="2100421"/>
    <lineage>
        <taxon>Viruses</taxon>
        <taxon>Duplodnaviria</taxon>
        <taxon>Heunggongvirae</taxon>
        <taxon>Uroviricota</taxon>
        <taxon>Caudoviricetes</taxon>
        <taxon>Peduoviridae</taxon>
        <taxon>Maltschvirus</taxon>
        <taxon>Maltschvirus maltsch</taxon>
    </lineage>
</organism>
<evidence type="ECO:0000256" key="2">
    <source>
        <dbReference type="SAM" id="Phobius"/>
    </source>
</evidence>
<name>A0A6J5QSW6_9CAUD</name>
<accession>A0A6J5QSW6</accession>